<organism evidence="2 3">
    <name type="scientific">Candidatus Methylumidiphilus alinenensis</name>
    <dbReference type="NCBI Taxonomy" id="2202197"/>
    <lineage>
        <taxon>Bacteria</taxon>
        <taxon>Pseudomonadati</taxon>
        <taxon>Pseudomonadota</taxon>
        <taxon>Gammaproteobacteria</taxon>
        <taxon>Methylococcales</taxon>
        <taxon>Candidatus Methylumidiphilus</taxon>
    </lineage>
</organism>
<dbReference type="Proteomes" id="UP000249396">
    <property type="component" value="Unassembled WGS sequence"/>
</dbReference>
<reference evidence="2 3" key="1">
    <citation type="journal article" date="2018" name="Aquat. Microb. Ecol.">
        <title>Gammaproteobacterial methanotrophs dominate.</title>
        <authorList>
            <person name="Rissanen A.J."/>
            <person name="Saarenheimo J."/>
            <person name="Tiirola M."/>
            <person name="Peura S."/>
            <person name="Aalto S.L."/>
            <person name="Karvinen A."/>
            <person name="Nykanen H."/>
        </authorList>
    </citation>
    <scope>NUCLEOTIDE SEQUENCE [LARGE SCALE GENOMIC DNA]</scope>
    <source>
        <strain evidence="2">AMbin10</strain>
    </source>
</reference>
<dbReference type="EMBL" id="QJPH01000050">
    <property type="protein sequence ID" value="PZN87164.1"/>
    <property type="molecule type" value="Genomic_DNA"/>
</dbReference>
<dbReference type="Pfam" id="PF10047">
    <property type="entry name" value="DUF2281"/>
    <property type="match status" value="1"/>
</dbReference>
<evidence type="ECO:0000313" key="2">
    <source>
        <dbReference type="EMBL" id="PZN87164.1"/>
    </source>
</evidence>
<dbReference type="AlphaFoldDB" id="A0A2W4TRY0"/>
<evidence type="ECO:0000313" key="3">
    <source>
        <dbReference type="Proteomes" id="UP000249396"/>
    </source>
</evidence>
<protein>
    <recommendedName>
        <fullName evidence="1">DUF2281 domain-containing protein</fullName>
    </recommendedName>
</protein>
<sequence>MTLAELAFEYLKTLPDDQAREVLDFIRYLKMKQERATIMDLMTAQELTLMHIWDNPEDDDAWNEF</sequence>
<gene>
    <name evidence="2" type="ORF">DM484_00460</name>
</gene>
<feature type="domain" description="DUF2281" evidence="1">
    <location>
        <begin position="11"/>
        <end position="41"/>
    </location>
</feature>
<name>A0A2W4TRY0_9GAMM</name>
<evidence type="ECO:0000259" key="1">
    <source>
        <dbReference type="Pfam" id="PF10047"/>
    </source>
</evidence>
<accession>A0A2W4TRY0</accession>
<dbReference type="InterPro" id="IPR018739">
    <property type="entry name" value="DUF2281"/>
</dbReference>
<comment type="caution">
    <text evidence="2">The sequence shown here is derived from an EMBL/GenBank/DDBJ whole genome shotgun (WGS) entry which is preliminary data.</text>
</comment>
<proteinExistence type="predicted"/>